<evidence type="ECO:0000256" key="11">
    <source>
        <dbReference type="ARBA" id="ARBA00024980"/>
    </source>
</evidence>
<keyword evidence="4" id="KW-0813">Transport</keyword>
<comment type="function">
    <text evidence="11">Required for the import and folding of small cysteine-containing proteins (small Tim) in the mitochondrial intermembrane space (IMS). Forms a redox cycle with ERV1 that involves a disulfide relay system. Precursor proteins to be imported into the IMS are translocated in their reduced form into the mitochondria. The oxidized form of MIA40 forms a transient intermolecular disulfide bridge with the reduced precursor protein, resulting in oxidation of the precursor protein that now contains an intramolecular disulfide bond and is able to undergo folding in the IMS.</text>
</comment>
<dbReference type="PROSITE" id="PS51808">
    <property type="entry name" value="CHCH"/>
    <property type="match status" value="1"/>
</dbReference>
<dbReference type="Proteomes" id="UP001562357">
    <property type="component" value="Unassembled WGS sequence"/>
</dbReference>
<evidence type="ECO:0000256" key="12">
    <source>
        <dbReference type="ARBA" id="ARBA00033150"/>
    </source>
</evidence>
<dbReference type="PANTHER" id="PTHR21622">
    <property type="entry name" value="COILED-COIL-HELIX-COILED-COIL-HELIX DOMAIN CONTAINING 4"/>
    <property type="match status" value="1"/>
</dbReference>
<protein>
    <recommendedName>
        <fullName evidence="3">Mitochondrial intermembrane space import and assembly protein 40</fullName>
    </recommendedName>
    <alternativeName>
        <fullName evidence="12">Mitochondrial import inner membrane translocase TIM40</fullName>
    </alternativeName>
</protein>
<keyword evidence="5" id="KW-0653">Protein transport</keyword>
<keyword evidence="7" id="KW-0811">Translocation</keyword>
<evidence type="ECO:0000256" key="4">
    <source>
        <dbReference type="ARBA" id="ARBA00022448"/>
    </source>
</evidence>
<feature type="compositionally biased region" description="Basic and acidic residues" evidence="13">
    <location>
        <begin position="97"/>
        <end position="111"/>
    </location>
</feature>
<feature type="compositionally biased region" description="Polar residues" evidence="13">
    <location>
        <begin position="112"/>
        <end position="134"/>
    </location>
</feature>
<evidence type="ECO:0000256" key="2">
    <source>
        <dbReference type="ARBA" id="ARBA00004164"/>
    </source>
</evidence>
<keyword evidence="9" id="KW-1015">Disulfide bond</keyword>
<evidence type="ECO:0000256" key="1">
    <source>
        <dbReference type="ARBA" id="ARBA00001973"/>
    </source>
</evidence>
<evidence type="ECO:0000256" key="5">
    <source>
        <dbReference type="ARBA" id="ARBA00022927"/>
    </source>
</evidence>
<dbReference type="PANTHER" id="PTHR21622:SF0">
    <property type="entry name" value="COILED-COIL-HELIX-COILED-COIL-HELIX DOMAIN CONTAINING 4"/>
    <property type="match status" value="1"/>
</dbReference>
<feature type="region of interest" description="Disordered" evidence="13">
    <location>
        <begin position="10"/>
        <end position="41"/>
    </location>
</feature>
<feature type="region of interest" description="Disordered" evidence="13">
    <location>
        <begin position="74"/>
        <end position="160"/>
    </location>
</feature>
<keyword evidence="10" id="KW-0676">Redox-active center</keyword>
<feature type="region of interest" description="Disordered" evidence="13">
    <location>
        <begin position="224"/>
        <end position="291"/>
    </location>
</feature>
<evidence type="ECO:0000256" key="8">
    <source>
        <dbReference type="ARBA" id="ARBA00023128"/>
    </source>
</evidence>
<keyword evidence="8" id="KW-0496">Mitochondrion</keyword>
<proteinExistence type="predicted"/>
<evidence type="ECO:0000256" key="9">
    <source>
        <dbReference type="ARBA" id="ARBA00023157"/>
    </source>
</evidence>
<evidence type="ECO:0000256" key="10">
    <source>
        <dbReference type="ARBA" id="ARBA00023284"/>
    </source>
</evidence>
<dbReference type="InterPro" id="IPR039289">
    <property type="entry name" value="CHCHD4"/>
</dbReference>
<reference evidence="15" key="1">
    <citation type="submission" date="2024-06" db="EMBL/GenBank/DDBJ databases">
        <title>Draft Genome Sequences of Epichloe bromicola Strains Isolated from Elymus ciliaris.</title>
        <authorList>
            <consortium name="Epichloe bromicola genome sequencing consortium"/>
            <person name="Miura A."/>
            <person name="Imano S."/>
            <person name="Ashida A."/>
            <person name="Sato I."/>
            <person name="Chiba S."/>
            <person name="Tanaka A."/>
            <person name="Camagna M."/>
            <person name="Takemoto D."/>
        </authorList>
    </citation>
    <scope>NUCLEOTIDE SEQUENCE [LARGE SCALE GENOMIC DNA]</scope>
    <source>
        <strain evidence="15">DP</strain>
    </source>
</reference>
<gene>
    <name evidence="14" type="primary">g5040</name>
    <name evidence="14" type="ORF">EsDP_00005040</name>
</gene>
<evidence type="ECO:0000256" key="7">
    <source>
        <dbReference type="ARBA" id="ARBA00023010"/>
    </source>
</evidence>
<sequence length="291" mass="31545">MYRATLRTASRQTLGGGLGRLRPQASRSAPRRFASTSPADRPRSWKSLALRWGLAIGAVSYYYSANSVFAEETEQAPRPTSAPLTFAESDLPTVESVVEKKRQQLGEDQPKSSRIQSTKSTTPETQPGTDAQTTAASASPEALLEEEDEEGGQEGAFNPETGEINWDCPCLGGMAHGPCGEDFKTAFSCFVFSNAEPKGMDCIDKFQAMQECFRRYPDIYGAELTDDEGGGASHEEDGSNSSSKIVPLETEESKIARPVADNGVPKQWEDATDADSKDAQEEQPGKLESKE</sequence>
<keyword evidence="15" id="KW-1185">Reference proteome</keyword>
<comment type="subcellular location">
    <subcellularLocation>
        <location evidence="2">Mitochondrion inner membrane</location>
        <topology evidence="2">Single-pass type II membrane protein</topology>
        <orientation evidence="2">Intermembrane side</orientation>
    </subcellularLocation>
</comment>
<comment type="caution">
    <text evidence="14">The sequence shown here is derived from an EMBL/GenBank/DDBJ whole genome shotgun (WGS) entry which is preliminary data.</text>
</comment>
<accession>A0ABQ0CTL9</accession>
<comment type="cofactor">
    <cofactor evidence="1">
        <name>Cu(2+)</name>
        <dbReference type="ChEBI" id="CHEBI:29036"/>
    </cofactor>
</comment>
<keyword evidence="6" id="KW-0560">Oxidoreductase</keyword>
<evidence type="ECO:0000256" key="13">
    <source>
        <dbReference type="SAM" id="MobiDB-lite"/>
    </source>
</evidence>
<dbReference type="EMBL" id="BAAFGZ010000217">
    <property type="protein sequence ID" value="GAB0136748.1"/>
    <property type="molecule type" value="Genomic_DNA"/>
</dbReference>
<evidence type="ECO:0000256" key="3">
    <source>
        <dbReference type="ARBA" id="ARBA00013714"/>
    </source>
</evidence>
<organism evidence="14 15">
    <name type="scientific">Epichloe bromicola</name>
    <dbReference type="NCBI Taxonomy" id="79588"/>
    <lineage>
        <taxon>Eukaryota</taxon>
        <taxon>Fungi</taxon>
        <taxon>Dikarya</taxon>
        <taxon>Ascomycota</taxon>
        <taxon>Pezizomycotina</taxon>
        <taxon>Sordariomycetes</taxon>
        <taxon>Hypocreomycetidae</taxon>
        <taxon>Hypocreales</taxon>
        <taxon>Clavicipitaceae</taxon>
        <taxon>Epichloe</taxon>
    </lineage>
</organism>
<evidence type="ECO:0000256" key="6">
    <source>
        <dbReference type="ARBA" id="ARBA00023002"/>
    </source>
</evidence>
<dbReference type="Gene3D" id="1.10.287.2900">
    <property type="match status" value="1"/>
</dbReference>
<name>A0ABQ0CTL9_9HYPO</name>
<evidence type="ECO:0000313" key="14">
    <source>
        <dbReference type="EMBL" id="GAB0136748.1"/>
    </source>
</evidence>
<feature type="compositionally biased region" description="Acidic residues" evidence="13">
    <location>
        <begin position="143"/>
        <end position="152"/>
    </location>
</feature>
<evidence type="ECO:0000313" key="15">
    <source>
        <dbReference type="Proteomes" id="UP001562357"/>
    </source>
</evidence>
<feature type="compositionally biased region" description="Basic and acidic residues" evidence="13">
    <location>
        <begin position="274"/>
        <end position="291"/>
    </location>
</feature>